<feature type="transmembrane region" description="Helical" evidence="2">
    <location>
        <begin position="42"/>
        <end position="66"/>
    </location>
</feature>
<evidence type="ECO:0000256" key="2">
    <source>
        <dbReference type="SAM" id="Phobius"/>
    </source>
</evidence>
<accession>A0A8K0QWL1</accession>
<feature type="region of interest" description="Disordered" evidence="1">
    <location>
        <begin position="698"/>
        <end position="724"/>
    </location>
</feature>
<feature type="compositionally biased region" description="Polar residues" evidence="1">
    <location>
        <begin position="702"/>
        <end position="724"/>
    </location>
</feature>
<evidence type="ECO:0000313" key="3">
    <source>
        <dbReference type="EMBL" id="KAH7075062.1"/>
    </source>
</evidence>
<evidence type="ECO:0000256" key="1">
    <source>
        <dbReference type="SAM" id="MobiDB-lite"/>
    </source>
</evidence>
<dbReference type="OrthoDB" id="3540210at2759"/>
<gene>
    <name evidence="3" type="ORF">FB567DRAFT_183030</name>
</gene>
<feature type="region of interest" description="Disordered" evidence="1">
    <location>
        <begin position="657"/>
        <end position="677"/>
    </location>
</feature>
<sequence length="724" mass="80297">MSTKLLQSSLDDKAVFLGLWTNWSQGSIAGLTLTTTIQNGGLLIAFLALFVTFSGTCCWSITSFLIHQMLSRRYPQNAIYHQKQAILRNADTSATALWRLTRLLWAWRRRGLIRKRLAWPLTVSLIMSIAFAVAGVFSSRVAITRGGEVLLVGDKCASLNASLFTPETLGMGQSYLANRIKSSANYASRCYTDSGSAESCRTFVRSNLPFSSTRNVECPFPGKTRICLSSHGAIRLDSGYLNSHHDLGINAPLSQRFLYRSVNECAPLRGEEYVRKNMTSSPNTIEMWYGARSGYCLDPSSNCTADFNLDNDDRLFRRVEYSASIVTRYDGTDEYATLFNTWHPIPELLKSDADTSIIFLESHDIPFLYAPVHDPWFSASQGPFNRSVFGDTVPYYLGDESVSVLACVQQYQFCNAAVEGNASCTPLLGIFQASSTASATIFPELKQREAFAWSAKAITNMAGGFNEIIGQLGGSSLLASDSLTESGQSPLPDNQWELELEHLFKFTMADIQRAILDLATGPQSTDSRQFHSPPDNAKARALCGSQKIRSDSFTSFSVLGLVLILSIGGLIMIVSVLLPWTMERMRRHRNPLPSVEWNMNEILQLQRLAHEAVGAGDWDDVSSDYPLTRKGEFLACLDIADPKHPLLRPAETNVSICSQDHSRTSEDEKDSGSEMTSEPMDAFLLDHNIPRASFDLDRLSTDHTSPTYQDFSSEEVSVNTERTV</sequence>
<dbReference type="Proteomes" id="UP000813461">
    <property type="component" value="Unassembled WGS sequence"/>
</dbReference>
<evidence type="ECO:0000313" key="4">
    <source>
        <dbReference type="Proteomes" id="UP000813461"/>
    </source>
</evidence>
<organism evidence="3 4">
    <name type="scientific">Paraphoma chrysanthemicola</name>
    <dbReference type="NCBI Taxonomy" id="798071"/>
    <lineage>
        <taxon>Eukaryota</taxon>
        <taxon>Fungi</taxon>
        <taxon>Dikarya</taxon>
        <taxon>Ascomycota</taxon>
        <taxon>Pezizomycotina</taxon>
        <taxon>Dothideomycetes</taxon>
        <taxon>Pleosporomycetidae</taxon>
        <taxon>Pleosporales</taxon>
        <taxon>Pleosporineae</taxon>
        <taxon>Phaeosphaeriaceae</taxon>
        <taxon>Paraphoma</taxon>
    </lineage>
</organism>
<proteinExistence type="predicted"/>
<feature type="compositionally biased region" description="Basic and acidic residues" evidence="1">
    <location>
        <begin position="660"/>
        <end position="672"/>
    </location>
</feature>
<keyword evidence="2" id="KW-0812">Transmembrane</keyword>
<protein>
    <submittedName>
        <fullName evidence="3">Uncharacterized protein</fullName>
    </submittedName>
</protein>
<name>A0A8K0QWL1_9PLEO</name>
<dbReference type="AlphaFoldDB" id="A0A8K0QWL1"/>
<feature type="transmembrane region" description="Helical" evidence="2">
    <location>
        <begin position="556"/>
        <end position="580"/>
    </location>
</feature>
<reference evidence="3" key="1">
    <citation type="journal article" date="2021" name="Nat. Commun.">
        <title>Genetic determinants of endophytism in the Arabidopsis root mycobiome.</title>
        <authorList>
            <person name="Mesny F."/>
            <person name="Miyauchi S."/>
            <person name="Thiergart T."/>
            <person name="Pickel B."/>
            <person name="Atanasova L."/>
            <person name="Karlsson M."/>
            <person name="Huettel B."/>
            <person name="Barry K.W."/>
            <person name="Haridas S."/>
            <person name="Chen C."/>
            <person name="Bauer D."/>
            <person name="Andreopoulos W."/>
            <person name="Pangilinan J."/>
            <person name="LaButti K."/>
            <person name="Riley R."/>
            <person name="Lipzen A."/>
            <person name="Clum A."/>
            <person name="Drula E."/>
            <person name="Henrissat B."/>
            <person name="Kohler A."/>
            <person name="Grigoriev I.V."/>
            <person name="Martin F.M."/>
            <person name="Hacquard S."/>
        </authorList>
    </citation>
    <scope>NUCLEOTIDE SEQUENCE</scope>
    <source>
        <strain evidence="3">MPI-SDFR-AT-0120</strain>
    </source>
</reference>
<comment type="caution">
    <text evidence="3">The sequence shown here is derived from an EMBL/GenBank/DDBJ whole genome shotgun (WGS) entry which is preliminary data.</text>
</comment>
<feature type="transmembrane region" description="Helical" evidence="2">
    <location>
        <begin position="117"/>
        <end position="137"/>
    </location>
</feature>
<dbReference type="EMBL" id="JAGMVJ010000020">
    <property type="protein sequence ID" value="KAH7075062.1"/>
    <property type="molecule type" value="Genomic_DNA"/>
</dbReference>
<keyword evidence="4" id="KW-1185">Reference proteome</keyword>
<keyword evidence="2" id="KW-1133">Transmembrane helix</keyword>
<keyword evidence="2" id="KW-0472">Membrane</keyword>